<evidence type="ECO:0000313" key="3">
    <source>
        <dbReference type="EMBL" id="KAG9275098.1"/>
    </source>
</evidence>
<feature type="domain" description="Nuclear receptor coactivator 4 N-terminal" evidence="2">
    <location>
        <begin position="28"/>
        <end position="158"/>
    </location>
</feature>
<evidence type="ECO:0000313" key="4">
    <source>
        <dbReference type="Proteomes" id="UP000752171"/>
    </source>
</evidence>
<feature type="region of interest" description="Disordered" evidence="1">
    <location>
        <begin position="563"/>
        <end position="585"/>
    </location>
</feature>
<dbReference type="PANTHER" id="PTHR17085">
    <property type="entry name" value="NUCLEAR RECEPTOR COACTIVATOR 4"/>
    <property type="match status" value="1"/>
</dbReference>
<evidence type="ECO:0000256" key="1">
    <source>
        <dbReference type="SAM" id="MobiDB-lite"/>
    </source>
</evidence>
<accession>A0A8T2LSA4</accession>
<reference evidence="3 4" key="1">
    <citation type="submission" date="2021-07" db="EMBL/GenBank/DDBJ databases">
        <authorList>
            <person name="Imarazene B."/>
            <person name="Zahm M."/>
            <person name="Klopp C."/>
            <person name="Cabau C."/>
            <person name="Beille S."/>
            <person name="Jouanno E."/>
            <person name="Castinel A."/>
            <person name="Lluch J."/>
            <person name="Gil L."/>
            <person name="Kuchtly C."/>
            <person name="Lopez Roques C."/>
            <person name="Donnadieu C."/>
            <person name="Parrinello H."/>
            <person name="Journot L."/>
            <person name="Du K."/>
            <person name="Schartl M."/>
            <person name="Retaux S."/>
            <person name="Guiguen Y."/>
        </authorList>
    </citation>
    <scope>NUCLEOTIDE SEQUENCE [LARGE SCALE GENOMIC DNA]</scope>
    <source>
        <strain evidence="3">Pach_M1</strain>
        <tissue evidence="3">Testis</tissue>
    </source>
</reference>
<keyword evidence="3" id="KW-0675">Receptor</keyword>
<proteinExistence type="predicted"/>
<dbReference type="PANTHER" id="PTHR17085:SF3">
    <property type="entry name" value="NUCLEAR RECEPTOR COACTIVATOR 4"/>
    <property type="match status" value="1"/>
</dbReference>
<organism evidence="3 4">
    <name type="scientific">Astyanax mexicanus</name>
    <name type="common">Blind cave fish</name>
    <name type="synonym">Astyanax fasciatus mexicanus</name>
    <dbReference type="NCBI Taxonomy" id="7994"/>
    <lineage>
        <taxon>Eukaryota</taxon>
        <taxon>Metazoa</taxon>
        <taxon>Chordata</taxon>
        <taxon>Craniata</taxon>
        <taxon>Vertebrata</taxon>
        <taxon>Euteleostomi</taxon>
        <taxon>Actinopterygii</taxon>
        <taxon>Neopterygii</taxon>
        <taxon>Teleostei</taxon>
        <taxon>Ostariophysi</taxon>
        <taxon>Characiformes</taxon>
        <taxon>Characoidei</taxon>
        <taxon>Acestrorhamphidae</taxon>
        <taxon>Acestrorhamphinae</taxon>
        <taxon>Astyanax</taxon>
    </lineage>
</organism>
<name>A0A8T2LSA4_ASTMX</name>
<protein>
    <submittedName>
        <fullName evidence="3">Nuclear receptor coactivator 4 isoform X1</fullName>
    </submittedName>
</protein>
<dbReference type="InterPro" id="IPR022174">
    <property type="entry name" value="NCOA4_N"/>
</dbReference>
<dbReference type="Proteomes" id="UP000752171">
    <property type="component" value="Unassembled WGS sequence"/>
</dbReference>
<dbReference type="GO" id="GO:0009725">
    <property type="term" value="P:response to hormone"/>
    <property type="evidence" value="ECO:0007669"/>
    <property type="project" value="TreeGrafter"/>
</dbReference>
<feature type="domain" description="Nuclear receptor coactivator 4 N-terminal" evidence="2">
    <location>
        <begin position="213"/>
        <end position="353"/>
    </location>
</feature>
<evidence type="ECO:0000259" key="2">
    <source>
        <dbReference type="Pfam" id="PF12489"/>
    </source>
</evidence>
<dbReference type="Pfam" id="PF12489">
    <property type="entry name" value="ARA70"/>
    <property type="match status" value="2"/>
</dbReference>
<sequence>MSSMSFNLKVLQKRGYGMSPVEEKEMTALKQCVQAQTQLEQAIAGVMKAEAQLRSNSREVKSQLHSCISRHLETLRTREVWLLEQIDLVEQLKGEALQQQLQQLHWLQGQFDILIHQLENSNSNDLANQLTSCLEKFSGLNLTPEETPEMSFEADARSLRQAIASFGTISTQQIKSPALSLTTQSSVSSERNWLLQSCPISTKRQKLDSEWEVPLAQWLFGSRPVASAPVGYQSSKNPQDWLLAPKEKPQVYRPLVQFDFQKAWGQLKDLEVWLLKEKSPLRERANSSASSSSSSAFSIEKIDESDFLDMEEEDGVQTENNEEIADTEVLSDWLITPNTSNTMTNPLSDADRWKQVFKPFNESFSTTEWLPKSDCGSCCGSRTKSVEIENLGKLKCLKTPPASAASTPAPSPATPAPIEMWLQQTIPLESTCKANETCTSFSQCVCDNNCGKEALSAWLLKKEGRDKNGMPVDKNVASKSAIFQQQEQQQKVQAILEAWLHPSKIAAATPALSSLSAWVSPCAQGGEKASCEEKSSSCDLKSAAKESDSPFHKPLQAESWVVPEKTKTHSKPDMPEPASTESEEDKWLLRKKANAQERLVLPTVCDLFSCLKLDGDKEKWLHRAPIQVHFTVPCLIKEIMYIFKKCL</sequence>
<dbReference type="InterPro" id="IPR039947">
    <property type="entry name" value="NCoA-4"/>
</dbReference>
<dbReference type="EMBL" id="JAICCE010000007">
    <property type="protein sequence ID" value="KAG9275098.1"/>
    <property type="molecule type" value="Genomic_DNA"/>
</dbReference>
<dbReference type="AlphaFoldDB" id="A0A8T2LSA4"/>
<comment type="caution">
    <text evidence="3">The sequence shown here is derived from an EMBL/GenBank/DDBJ whole genome shotgun (WGS) entry which is preliminary data.</text>
</comment>
<dbReference type="GO" id="GO:0006879">
    <property type="term" value="P:intracellular iron ion homeostasis"/>
    <property type="evidence" value="ECO:0007669"/>
    <property type="project" value="InterPro"/>
</dbReference>
<gene>
    <name evidence="3" type="primary">NCOA4</name>
    <name evidence="3" type="ORF">AMEX_G9574</name>
</gene>
<dbReference type="GO" id="GO:0003713">
    <property type="term" value="F:transcription coactivator activity"/>
    <property type="evidence" value="ECO:0007669"/>
    <property type="project" value="InterPro"/>
</dbReference>
<feature type="compositionally biased region" description="Basic and acidic residues" evidence="1">
    <location>
        <begin position="564"/>
        <end position="574"/>
    </location>
</feature>
<dbReference type="OrthoDB" id="6334544at2759"/>